<proteinExistence type="predicted"/>
<organism evidence="1 2">
    <name type="scientific">Chloriridovirus anopheles1</name>
    <dbReference type="NCBI Taxonomy" id="1465751"/>
    <lineage>
        <taxon>Viruses</taxon>
        <taxon>Varidnaviria</taxon>
        <taxon>Bamfordvirae</taxon>
        <taxon>Nucleocytoviricota</taxon>
        <taxon>Megaviricetes</taxon>
        <taxon>Pimascovirales</taxon>
        <taxon>Pimascovirales incertae sedis</taxon>
        <taxon>Iridoviridae</taxon>
        <taxon>Betairidovirinae</taxon>
        <taxon>Chloriridovirus</taxon>
    </lineage>
</organism>
<name>W8R9N5_9VIRU</name>
<dbReference type="RefSeq" id="YP_009021150.1">
    <property type="nucleotide sequence ID" value="NC_023848.1"/>
</dbReference>
<accession>W8R9N5</accession>
<dbReference type="KEGG" id="vg:18938234"/>
<evidence type="ECO:0000313" key="1">
    <source>
        <dbReference type="EMBL" id="AHL67566.1"/>
    </source>
</evidence>
<reference evidence="1 2" key="1">
    <citation type="submission" date="2013-12" db="EMBL/GenBank/DDBJ databases">
        <authorList>
            <person name="Tong Y."/>
            <person name="Zhang J."/>
            <person name="Huang Y."/>
            <person name="Li S."/>
            <person name="Pei G."/>
            <person name="Zhang Z."/>
            <person name="Mi Z."/>
            <person name="An X."/>
        </authorList>
    </citation>
    <scope>NUCLEOTIDE SEQUENCE [LARGE SCALE GENOMIC DNA]</scope>
    <source>
        <strain evidence="1">AMIV</strain>
    </source>
</reference>
<keyword evidence="2" id="KW-1185">Reference proteome</keyword>
<evidence type="ECO:0000313" key="2">
    <source>
        <dbReference type="Proteomes" id="UP000110868"/>
    </source>
</evidence>
<sequence>MRFYVFLLLISVIYETQGRQSGESCTTDDNCLPWLSCIGGVCAQCSRQYTHCSLDNTTWPCCEGTKCYEYPGLPSMCTRKCNTDSECPFSQGCLNSEKVCVDCVRSGQKCDPVAAWPCCSGKCENGVCQTVNIRKNCIYDTCLEHGDCCEGHKCVSYYENKTCMPECSKHSECGSGTGLSCYKKTACNNCSRIGVMCSLGKNTECCSNNCVPISNNPKIKFGRCSTFPGEHPDDASHPLFSINEAGHYVLTPSTPSPPSVRYI</sequence>
<dbReference type="EMBL" id="KF938901">
    <property type="protein sequence ID" value="AHL67566.1"/>
    <property type="molecule type" value="Genomic_DNA"/>
</dbReference>
<dbReference type="GeneID" id="18938234"/>
<protein>
    <submittedName>
        <fullName evidence="1">Uncharacterized protein</fullName>
    </submittedName>
</protein>
<dbReference type="Proteomes" id="UP000110868">
    <property type="component" value="Segment"/>
</dbReference>
<gene>
    <name evidence="1" type="ORF">AMIV_073</name>
</gene>